<feature type="domain" description="PHD-type" evidence="5">
    <location>
        <begin position="170"/>
        <end position="220"/>
    </location>
</feature>
<dbReference type="GO" id="GO:0006357">
    <property type="term" value="P:regulation of transcription by RNA polymerase II"/>
    <property type="evidence" value="ECO:0007669"/>
    <property type="project" value="TreeGrafter"/>
</dbReference>
<evidence type="ECO:0000259" key="5">
    <source>
        <dbReference type="PROSITE" id="PS50016"/>
    </source>
</evidence>
<sequence>MLNGMIISITSVMFFSNKLDLFCDLLKTIRDAQSHHKSKDICIGNMLWFYINSQYFKSASVTPQLPSIDLKFEVELDYDHTDNDSYVDTLISGYEKDLKQCQDDTSQLFPQPKKGYENYPKHLSENDMILSELKNLEYQEALKSYLDYIEEKSKTEIVEKPPTPPLHDDEFLCDICGDGDYEDDDLIVICSMCNTGVHMKCYGILIVPDTDWYCIACQERPSSRNEIRCALCPNKGGVIKPTLLYTSPQSSYPNYPWTGDSEQIWAHIFCIIHLEISCIQDQDLMSEIDLSKIDKNRFQLRCQKCNTKNGACVQCHHGRCTLGFHPYCAKSNFISTRDKTGFDDMNCYCVKHRPLKLRKHLESLEKKTVEDILYLARVFEKFEARKNRQLSVKRKRVGGEFSYDEKSELIKIVEERLKKEEKSGFKFSFNMSNTQKNLRGQVKVVRPLLYTALHPQIILLEKITLPGRKFQDCYKCYNDSIFPVLKEEIQLLGKPLVIYEPNLKGKNKLKKFMKPIGGAKRGRKPKQVEIGDLVSQELHCVCRKPFVEATPKKKSETDEEYEERIKESQMIACDECGSWFHSECVGLKKYEVPETFYCVECLPKKAKIEN</sequence>
<evidence type="ECO:0000256" key="2">
    <source>
        <dbReference type="ARBA" id="ARBA00022771"/>
    </source>
</evidence>
<dbReference type="PROSITE" id="PS50016">
    <property type="entry name" value="ZF_PHD_2"/>
    <property type="match status" value="2"/>
</dbReference>
<evidence type="ECO:0000313" key="7">
    <source>
        <dbReference type="EMBL" id="CAG9319910.1"/>
    </source>
</evidence>
<dbReference type="InterPro" id="IPR034732">
    <property type="entry name" value="EPHD"/>
</dbReference>
<feature type="domain" description="PHD-type" evidence="6">
    <location>
        <begin position="226"/>
        <end position="353"/>
    </location>
</feature>
<protein>
    <recommendedName>
        <fullName evidence="9">PHD finger protein</fullName>
    </recommendedName>
</protein>
<dbReference type="SMART" id="SM00249">
    <property type="entry name" value="PHD"/>
    <property type="match status" value="3"/>
</dbReference>
<dbReference type="Pfam" id="PF13832">
    <property type="entry name" value="zf-HC5HC2H_2"/>
    <property type="match status" value="1"/>
</dbReference>
<dbReference type="AlphaFoldDB" id="A0AAU9IZB2"/>
<dbReference type="InterPro" id="IPR013083">
    <property type="entry name" value="Znf_RING/FYVE/PHD"/>
</dbReference>
<name>A0AAU9IZB2_9CILI</name>
<proteinExistence type="predicted"/>
<evidence type="ECO:0000256" key="1">
    <source>
        <dbReference type="ARBA" id="ARBA00022723"/>
    </source>
</evidence>
<keyword evidence="2 4" id="KW-0863">Zinc-finger</keyword>
<keyword evidence="3" id="KW-0862">Zinc</keyword>
<evidence type="ECO:0000259" key="6">
    <source>
        <dbReference type="PROSITE" id="PS51805"/>
    </source>
</evidence>
<accession>A0AAU9IZB2</accession>
<dbReference type="PANTHER" id="PTHR13793:SF107">
    <property type="entry name" value="BROMODOMAIN-CONTAINING PROTEIN HOMOLOG"/>
    <property type="match status" value="1"/>
</dbReference>
<dbReference type="CDD" id="cd15492">
    <property type="entry name" value="PHD_BRPF_JADE_like"/>
    <property type="match status" value="1"/>
</dbReference>
<evidence type="ECO:0000313" key="8">
    <source>
        <dbReference type="Proteomes" id="UP001162131"/>
    </source>
</evidence>
<dbReference type="PROSITE" id="PS01359">
    <property type="entry name" value="ZF_PHD_1"/>
    <property type="match status" value="1"/>
</dbReference>
<dbReference type="CDD" id="cd15571">
    <property type="entry name" value="ePHD"/>
    <property type="match status" value="1"/>
</dbReference>
<evidence type="ECO:0000256" key="3">
    <source>
        <dbReference type="ARBA" id="ARBA00022833"/>
    </source>
</evidence>
<dbReference type="GO" id="GO:0008270">
    <property type="term" value="F:zinc ion binding"/>
    <property type="evidence" value="ECO:0007669"/>
    <property type="project" value="UniProtKB-KW"/>
</dbReference>
<comment type="caution">
    <text evidence="7">The sequence shown here is derived from an EMBL/GenBank/DDBJ whole genome shotgun (WGS) entry which is preliminary data.</text>
</comment>
<evidence type="ECO:0000256" key="4">
    <source>
        <dbReference type="PROSITE-ProRule" id="PRU00146"/>
    </source>
</evidence>
<dbReference type="InterPro" id="IPR019787">
    <property type="entry name" value="Znf_PHD-finger"/>
</dbReference>
<dbReference type="InterPro" id="IPR001965">
    <property type="entry name" value="Znf_PHD"/>
</dbReference>
<dbReference type="Gene3D" id="3.30.40.10">
    <property type="entry name" value="Zinc/RING finger domain, C3HC4 (zinc finger)"/>
    <property type="match status" value="3"/>
</dbReference>
<feature type="domain" description="PHD-type" evidence="5">
    <location>
        <begin position="537"/>
        <end position="604"/>
    </location>
</feature>
<dbReference type="Pfam" id="PF00628">
    <property type="entry name" value="PHD"/>
    <property type="match status" value="1"/>
</dbReference>
<dbReference type="PANTHER" id="PTHR13793">
    <property type="entry name" value="PHD FINGER PROTEINS"/>
    <property type="match status" value="1"/>
</dbReference>
<dbReference type="Proteomes" id="UP001162131">
    <property type="component" value="Unassembled WGS sequence"/>
</dbReference>
<dbReference type="PROSITE" id="PS51805">
    <property type="entry name" value="EPHD"/>
    <property type="match status" value="1"/>
</dbReference>
<evidence type="ECO:0008006" key="9">
    <source>
        <dbReference type="Google" id="ProtNLM"/>
    </source>
</evidence>
<keyword evidence="1" id="KW-0479">Metal-binding</keyword>
<gene>
    <name evidence="7" type="ORF">BSTOLATCC_MIC25155</name>
</gene>
<dbReference type="InterPro" id="IPR019786">
    <property type="entry name" value="Zinc_finger_PHD-type_CS"/>
</dbReference>
<organism evidence="7 8">
    <name type="scientific">Blepharisma stoltei</name>
    <dbReference type="NCBI Taxonomy" id="1481888"/>
    <lineage>
        <taxon>Eukaryota</taxon>
        <taxon>Sar</taxon>
        <taxon>Alveolata</taxon>
        <taxon>Ciliophora</taxon>
        <taxon>Postciliodesmatophora</taxon>
        <taxon>Heterotrichea</taxon>
        <taxon>Heterotrichida</taxon>
        <taxon>Blepharismidae</taxon>
        <taxon>Blepharisma</taxon>
    </lineage>
</organism>
<dbReference type="InterPro" id="IPR011011">
    <property type="entry name" value="Znf_FYVE_PHD"/>
</dbReference>
<reference evidence="7" key="1">
    <citation type="submission" date="2021-09" db="EMBL/GenBank/DDBJ databases">
        <authorList>
            <consortium name="AG Swart"/>
            <person name="Singh M."/>
            <person name="Singh A."/>
            <person name="Seah K."/>
            <person name="Emmerich C."/>
        </authorList>
    </citation>
    <scope>NUCLEOTIDE SEQUENCE</scope>
    <source>
        <strain evidence="7">ATCC30299</strain>
    </source>
</reference>
<dbReference type="SUPFAM" id="SSF57903">
    <property type="entry name" value="FYVE/PHD zinc finger"/>
    <property type="match status" value="2"/>
</dbReference>
<dbReference type="InterPro" id="IPR050701">
    <property type="entry name" value="Histone_Mod_Regulator"/>
</dbReference>
<dbReference type="Pfam" id="PF13831">
    <property type="entry name" value="PHD_2"/>
    <property type="match status" value="1"/>
</dbReference>
<dbReference type="EMBL" id="CAJZBQ010000024">
    <property type="protein sequence ID" value="CAG9319910.1"/>
    <property type="molecule type" value="Genomic_DNA"/>
</dbReference>
<keyword evidence="8" id="KW-1185">Reference proteome</keyword>